<feature type="region of interest" description="Disordered" evidence="1">
    <location>
        <begin position="143"/>
        <end position="164"/>
    </location>
</feature>
<sequence>MRSGLMFNVWLIATAFANPLVVDLEPSIGTDPRIPWGPREFNFDTETTKLALGDFEGTLLNNPEKFVDLAYPHLAITVYRPLPTQLVPRKYVHWALARVLNAMIKNNNYREETFGLFWTGPNRVRVKVATLYIGPMPPRMSVESDTSQATSLNSTKTISETGSRHANDTQFSINDLSSSLTYEYLYYEGEMTVQDIVMGTLGSINEAAENLDRTGTVDNFGGSFRPFSALCIWAHQEQGIFTYSMLIQGLRHVAVAAMNANNFHECRVLVRRNGVVIANGGYLRLPDPNDPNLRGSTVATS</sequence>
<accession>A0A8H3J5E2</accession>
<feature type="compositionally biased region" description="Polar residues" evidence="1">
    <location>
        <begin position="143"/>
        <end position="161"/>
    </location>
</feature>
<evidence type="ECO:0000256" key="1">
    <source>
        <dbReference type="SAM" id="MobiDB-lite"/>
    </source>
</evidence>
<dbReference type="AlphaFoldDB" id="A0A8H3J5E2"/>
<dbReference type="EMBL" id="CAJPDS010000173">
    <property type="protein sequence ID" value="CAF9941053.1"/>
    <property type="molecule type" value="Genomic_DNA"/>
</dbReference>
<feature type="signal peptide" evidence="2">
    <location>
        <begin position="1"/>
        <end position="17"/>
    </location>
</feature>
<dbReference type="OrthoDB" id="5416558at2759"/>
<dbReference type="Proteomes" id="UP000664521">
    <property type="component" value="Unassembled WGS sequence"/>
</dbReference>
<evidence type="ECO:0000256" key="2">
    <source>
        <dbReference type="SAM" id="SignalP"/>
    </source>
</evidence>
<name>A0A8H3J5E2_9LECA</name>
<keyword evidence="4" id="KW-1185">Reference proteome</keyword>
<protein>
    <submittedName>
        <fullName evidence="3">Uncharacterized protein</fullName>
    </submittedName>
</protein>
<proteinExistence type="predicted"/>
<organism evidence="3 4">
    <name type="scientific">Heterodermia speciosa</name>
    <dbReference type="NCBI Taxonomy" id="116794"/>
    <lineage>
        <taxon>Eukaryota</taxon>
        <taxon>Fungi</taxon>
        <taxon>Dikarya</taxon>
        <taxon>Ascomycota</taxon>
        <taxon>Pezizomycotina</taxon>
        <taxon>Lecanoromycetes</taxon>
        <taxon>OSLEUM clade</taxon>
        <taxon>Lecanoromycetidae</taxon>
        <taxon>Caliciales</taxon>
        <taxon>Physciaceae</taxon>
        <taxon>Heterodermia</taxon>
    </lineage>
</organism>
<keyword evidence="2" id="KW-0732">Signal</keyword>
<evidence type="ECO:0000313" key="4">
    <source>
        <dbReference type="Proteomes" id="UP000664521"/>
    </source>
</evidence>
<feature type="chain" id="PRO_5034346366" evidence="2">
    <location>
        <begin position="18"/>
        <end position="301"/>
    </location>
</feature>
<evidence type="ECO:0000313" key="3">
    <source>
        <dbReference type="EMBL" id="CAF9941053.1"/>
    </source>
</evidence>
<reference evidence="3" key="1">
    <citation type="submission" date="2021-03" db="EMBL/GenBank/DDBJ databases">
        <authorList>
            <person name="Tagirdzhanova G."/>
        </authorList>
    </citation>
    <scope>NUCLEOTIDE SEQUENCE</scope>
</reference>
<comment type="caution">
    <text evidence="3">The sequence shown here is derived from an EMBL/GenBank/DDBJ whole genome shotgun (WGS) entry which is preliminary data.</text>
</comment>
<gene>
    <name evidence="3" type="ORF">HETSPECPRED_002857</name>
</gene>